<keyword evidence="2 5" id="KW-0812">Transmembrane</keyword>
<comment type="caution">
    <text evidence="6">The sequence shown here is derived from an EMBL/GenBank/DDBJ whole genome shotgun (WGS) entry which is preliminary data.</text>
</comment>
<evidence type="ECO:0000256" key="5">
    <source>
        <dbReference type="SAM" id="Phobius"/>
    </source>
</evidence>
<name>A0A0R2CHK8_9LACO</name>
<evidence type="ECO:0000256" key="2">
    <source>
        <dbReference type="ARBA" id="ARBA00022692"/>
    </source>
</evidence>
<proteinExistence type="predicted"/>
<feature type="transmembrane region" description="Helical" evidence="5">
    <location>
        <begin position="21"/>
        <end position="42"/>
    </location>
</feature>
<dbReference type="PANTHER" id="PTHR31851">
    <property type="entry name" value="FE(2+)/MN(2+) TRANSPORTER PCL1"/>
    <property type="match status" value="1"/>
</dbReference>
<gene>
    <name evidence="6" type="ORF">FD19_GL000225</name>
</gene>
<dbReference type="Pfam" id="PF01988">
    <property type="entry name" value="VIT1"/>
    <property type="match status" value="1"/>
</dbReference>
<sequence length="235" mass="24775">MIIMKQNTIRVRNLSLNAQINLIRAGVMGANDGILSVAAIVLGVSAANVDTHDILLAGFAGMLAGTISMAMGEYVSVHAQRDAEERATADEKLRLKLDPQAEIDFVTHKYAASGLSRQLAAQAAREMFTSAPVVTAVRERYDIDPHEQTSAMGAAVASFISFPLGSLLPLLTISLVNSTWRIPATVGAVVAALMITGATAARLGNANILRATVRNVVAGLVTMVITTLVGHIFAR</sequence>
<dbReference type="AlphaFoldDB" id="A0A0R2CHK8"/>
<dbReference type="InterPro" id="IPR008217">
    <property type="entry name" value="Ccc1_fam"/>
</dbReference>
<dbReference type="GO" id="GO:0005384">
    <property type="term" value="F:manganese ion transmembrane transporter activity"/>
    <property type="evidence" value="ECO:0007669"/>
    <property type="project" value="InterPro"/>
</dbReference>
<dbReference type="Proteomes" id="UP000051789">
    <property type="component" value="Unassembled WGS sequence"/>
</dbReference>
<feature type="transmembrane region" description="Helical" evidence="5">
    <location>
        <begin position="216"/>
        <end position="234"/>
    </location>
</feature>
<comment type="subcellular location">
    <subcellularLocation>
        <location evidence="1">Endomembrane system</location>
        <topology evidence="1">Multi-pass membrane protein</topology>
    </subcellularLocation>
</comment>
<accession>A0A0R2CHK8</accession>
<protein>
    <recommendedName>
        <fullName evidence="8">Integral membrane protein</fullName>
    </recommendedName>
</protein>
<reference evidence="6 7" key="1">
    <citation type="journal article" date="2015" name="Genome Announc.">
        <title>Expanding the biotechnology potential of lactobacilli through comparative genomics of 213 strains and associated genera.</title>
        <authorList>
            <person name="Sun Z."/>
            <person name="Harris H.M."/>
            <person name="McCann A."/>
            <person name="Guo C."/>
            <person name="Argimon S."/>
            <person name="Zhang W."/>
            <person name="Yang X."/>
            <person name="Jeffery I.B."/>
            <person name="Cooney J.C."/>
            <person name="Kagawa T.F."/>
            <person name="Liu W."/>
            <person name="Song Y."/>
            <person name="Salvetti E."/>
            <person name="Wrobel A."/>
            <person name="Rasinkangas P."/>
            <person name="Parkhill J."/>
            <person name="Rea M.C."/>
            <person name="O'Sullivan O."/>
            <person name="Ritari J."/>
            <person name="Douillard F.P."/>
            <person name="Paul Ross R."/>
            <person name="Yang R."/>
            <person name="Briner A.E."/>
            <person name="Felis G.E."/>
            <person name="de Vos W.M."/>
            <person name="Barrangou R."/>
            <person name="Klaenhammer T.R."/>
            <person name="Caufield P.W."/>
            <person name="Cui Y."/>
            <person name="Zhang H."/>
            <person name="O'Toole P.W."/>
        </authorList>
    </citation>
    <scope>NUCLEOTIDE SEQUENCE [LARGE SCALE GENOMIC DNA]</scope>
    <source>
        <strain evidence="6 7">DSM 22698</strain>
    </source>
</reference>
<dbReference type="CDD" id="cd02432">
    <property type="entry name" value="Nodulin-21_like_1"/>
    <property type="match status" value="1"/>
</dbReference>
<feature type="transmembrane region" description="Helical" evidence="5">
    <location>
        <begin position="154"/>
        <end position="176"/>
    </location>
</feature>
<evidence type="ECO:0000256" key="1">
    <source>
        <dbReference type="ARBA" id="ARBA00004127"/>
    </source>
</evidence>
<dbReference type="GO" id="GO:0030026">
    <property type="term" value="P:intracellular manganese ion homeostasis"/>
    <property type="evidence" value="ECO:0007669"/>
    <property type="project" value="InterPro"/>
</dbReference>
<keyword evidence="7" id="KW-1185">Reference proteome</keyword>
<evidence type="ECO:0008006" key="8">
    <source>
        <dbReference type="Google" id="ProtNLM"/>
    </source>
</evidence>
<evidence type="ECO:0000256" key="4">
    <source>
        <dbReference type="ARBA" id="ARBA00023136"/>
    </source>
</evidence>
<evidence type="ECO:0000256" key="3">
    <source>
        <dbReference type="ARBA" id="ARBA00022989"/>
    </source>
</evidence>
<evidence type="ECO:0000313" key="6">
    <source>
        <dbReference type="EMBL" id="KRM87945.1"/>
    </source>
</evidence>
<dbReference type="PATRIC" id="fig|1423810.4.peg.228"/>
<dbReference type="EMBL" id="AYZK01000001">
    <property type="protein sequence ID" value="KRM87945.1"/>
    <property type="molecule type" value="Genomic_DNA"/>
</dbReference>
<keyword evidence="3 5" id="KW-1133">Transmembrane helix</keyword>
<evidence type="ECO:0000313" key="7">
    <source>
        <dbReference type="Proteomes" id="UP000051789"/>
    </source>
</evidence>
<feature type="transmembrane region" description="Helical" evidence="5">
    <location>
        <begin position="54"/>
        <end position="76"/>
    </location>
</feature>
<keyword evidence="4 5" id="KW-0472">Membrane</keyword>
<organism evidence="6 7">
    <name type="scientific">Lacticaseibacillus thailandensis DSM 22698 = JCM 13996</name>
    <dbReference type="NCBI Taxonomy" id="1423810"/>
    <lineage>
        <taxon>Bacteria</taxon>
        <taxon>Bacillati</taxon>
        <taxon>Bacillota</taxon>
        <taxon>Bacilli</taxon>
        <taxon>Lactobacillales</taxon>
        <taxon>Lactobacillaceae</taxon>
        <taxon>Lacticaseibacillus</taxon>
    </lineage>
</organism>
<feature type="transmembrane region" description="Helical" evidence="5">
    <location>
        <begin position="182"/>
        <end position="204"/>
    </location>
</feature>
<dbReference type="GO" id="GO:0012505">
    <property type="term" value="C:endomembrane system"/>
    <property type="evidence" value="ECO:0007669"/>
    <property type="project" value="UniProtKB-SubCell"/>
</dbReference>